<evidence type="ECO:0000313" key="9">
    <source>
        <dbReference type="Proteomes" id="UP000305067"/>
    </source>
</evidence>
<evidence type="ECO:0000256" key="3">
    <source>
        <dbReference type="ARBA" id="ARBA00023242"/>
    </source>
</evidence>
<dbReference type="Pfam" id="PF06978">
    <property type="entry name" value="POP1_N"/>
    <property type="match status" value="2"/>
</dbReference>
<dbReference type="InterPro" id="IPR012590">
    <property type="entry name" value="POPLD_dom"/>
</dbReference>
<evidence type="ECO:0000256" key="4">
    <source>
        <dbReference type="SAM" id="MobiDB-lite"/>
    </source>
</evidence>
<proteinExistence type="predicted"/>
<dbReference type="PANTHER" id="PTHR22731">
    <property type="entry name" value="RIBONUCLEASES P/MRP PROTEIN SUBUNIT POP1"/>
    <property type="match status" value="1"/>
</dbReference>
<feature type="compositionally biased region" description="Polar residues" evidence="4">
    <location>
        <begin position="29"/>
        <end position="44"/>
    </location>
</feature>
<evidence type="ECO:0000259" key="5">
    <source>
        <dbReference type="Pfam" id="PF06978"/>
    </source>
</evidence>
<dbReference type="GO" id="GO:0005655">
    <property type="term" value="C:nucleolar ribonuclease P complex"/>
    <property type="evidence" value="ECO:0007669"/>
    <property type="project" value="InterPro"/>
</dbReference>
<dbReference type="Proteomes" id="UP000305067">
    <property type="component" value="Unassembled WGS sequence"/>
</dbReference>
<gene>
    <name evidence="8" type="ORF">BDV98DRAFT_565751</name>
</gene>
<dbReference type="AlphaFoldDB" id="A0A5C3QM33"/>
<protein>
    <submittedName>
        <fullName evidence="8">NUC188 domain-containing protein</fullName>
    </submittedName>
</protein>
<evidence type="ECO:0000313" key="8">
    <source>
        <dbReference type="EMBL" id="TFL02398.1"/>
    </source>
</evidence>
<reference evidence="8 9" key="1">
    <citation type="journal article" date="2019" name="Nat. Ecol. Evol.">
        <title>Megaphylogeny resolves global patterns of mushroom evolution.</title>
        <authorList>
            <person name="Varga T."/>
            <person name="Krizsan K."/>
            <person name="Foldi C."/>
            <person name="Dima B."/>
            <person name="Sanchez-Garcia M."/>
            <person name="Sanchez-Ramirez S."/>
            <person name="Szollosi G.J."/>
            <person name="Szarkandi J.G."/>
            <person name="Papp V."/>
            <person name="Albert L."/>
            <person name="Andreopoulos W."/>
            <person name="Angelini C."/>
            <person name="Antonin V."/>
            <person name="Barry K.W."/>
            <person name="Bougher N.L."/>
            <person name="Buchanan P."/>
            <person name="Buyck B."/>
            <person name="Bense V."/>
            <person name="Catcheside P."/>
            <person name="Chovatia M."/>
            <person name="Cooper J."/>
            <person name="Damon W."/>
            <person name="Desjardin D."/>
            <person name="Finy P."/>
            <person name="Geml J."/>
            <person name="Haridas S."/>
            <person name="Hughes K."/>
            <person name="Justo A."/>
            <person name="Karasinski D."/>
            <person name="Kautmanova I."/>
            <person name="Kiss B."/>
            <person name="Kocsube S."/>
            <person name="Kotiranta H."/>
            <person name="LaButti K.M."/>
            <person name="Lechner B.E."/>
            <person name="Liimatainen K."/>
            <person name="Lipzen A."/>
            <person name="Lukacs Z."/>
            <person name="Mihaltcheva S."/>
            <person name="Morgado L.N."/>
            <person name="Niskanen T."/>
            <person name="Noordeloos M.E."/>
            <person name="Ohm R.A."/>
            <person name="Ortiz-Santana B."/>
            <person name="Ovrebo C."/>
            <person name="Racz N."/>
            <person name="Riley R."/>
            <person name="Savchenko A."/>
            <person name="Shiryaev A."/>
            <person name="Soop K."/>
            <person name="Spirin V."/>
            <person name="Szebenyi C."/>
            <person name="Tomsovsky M."/>
            <person name="Tulloss R.E."/>
            <person name="Uehling J."/>
            <person name="Grigoriev I.V."/>
            <person name="Vagvolgyi C."/>
            <person name="Papp T."/>
            <person name="Martin F.M."/>
            <person name="Miettinen O."/>
            <person name="Hibbett D.S."/>
            <person name="Nagy L.G."/>
        </authorList>
    </citation>
    <scope>NUCLEOTIDE SEQUENCE [LARGE SCALE GENOMIC DNA]</scope>
    <source>
        <strain evidence="8 9">CBS 309.79</strain>
    </source>
</reference>
<keyword evidence="2" id="KW-0819">tRNA processing</keyword>
<dbReference type="Pfam" id="PF22770">
    <property type="entry name" value="POP1_C"/>
    <property type="match status" value="1"/>
</dbReference>
<evidence type="ECO:0000256" key="2">
    <source>
        <dbReference type="ARBA" id="ARBA00022694"/>
    </source>
</evidence>
<sequence>MSSKRKHASLEEKSGREKKKQRMADARTITFQEPTPSGSTQAGTSRIGLRVLPGALDVEKFSQARQFEIRAMHDAMQSSSDASTSRAWQELPRHLRRRAASHDVRRVPIRLRDKARAEMDAPSKKASNKQPSKRGAGKRVERTASLARRQSDKSWLETHIWHAKRMKMENMWGYRLAVTPTEKAFRPSHRAAVHGSILHDASYLGLIELKGVESTIDIVLSQCCDPSGPLKTLSNGSRACHTHIYQPGQFPLGLICPVTVLWRPVSEQDSASNNMRTLWIQCHPAPFSTVYAALHTSISDALEQLQAGSPTSAPVEGVEMADLRGRVNVFDIVGPRSSQVLHGALHPVSPNGDVQEVWPSLKNLSTPGSIAPGIIIGLSVRDPRLSFPPKNAQPTGPASVKVKPTGSLAQSDLWDIAASETQQGPKYKKQELDERRSKNLVPGTRLTPARNDDRVPILLIQKSLPGVSKGQTMYGWTLIVPSGWGMAFLPSLVFTGTRIGGQTQKQHQAFETGSLHFPHQYPCTAEYDEFNRARVKEEKAAWERKPPSKRPNFEKLGVEEPWDADWHALLGLRPPRTEENLDLISTQRDVLPLEAPAQAAMIEDEDEPPQPWFCLPSLLARVLPAGEQLDGVDVDRRLVAHVNELRVRRGQPPTPLDPHTLLSSALVSVRLTLCGRGAPKDMAMIHSVGDGEARTWWQQHKGSSGTVTPVGEDVDVDEVSNGMESRDGETPMEQKLSTTPASSESLIGRVLSGSFSLCRGRGFAMGCIPLARLVEMREQNSRNAQTSDPADRRSKVPLLVKLRDRDGRVCRLAELEY</sequence>
<dbReference type="STRING" id="1884261.A0A5C3QM33"/>
<evidence type="ECO:0000256" key="1">
    <source>
        <dbReference type="ARBA" id="ARBA00004123"/>
    </source>
</evidence>
<keyword evidence="9" id="KW-1185">Reference proteome</keyword>
<organism evidence="8 9">
    <name type="scientific">Pterulicium gracile</name>
    <dbReference type="NCBI Taxonomy" id="1884261"/>
    <lineage>
        <taxon>Eukaryota</taxon>
        <taxon>Fungi</taxon>
        <taxon>Dikarya</taxon>
        <taxon>Basidiomycota</taxon>
        <taxon>Agaricomycotina</taxon>
        <taxon>Agaricomycetes</taxon>
        <taxon>Agaricomycetidae</taxon>
        <taxon>Agaricales</taxon>
        <taxon>Pleurotineae</taxon>
        <taxon>Pterulaceae</taxon>
        <taxon>Pterulicium</taxon>
    </lineage>
</organism>
<dbReference type="GO" id="GO:0001682">
    <property type="term" value="P:tRNA 5'-leader removal"/>
    <property type="evidence" value="ECO:0007669"/>
    <property type="project" value="InterPro"/>
</dbReference>
<accession>A0A5C3QM33</accession>
<evidence type="ECO:0000259" key="7">
    <source>
        <dbReference type="Pfam" id="PF22770"/>
    </source>
</evidence>
<feature type="domain" description="Pop1 N-terminal" evidence="5">
    <location>
        <begin position="144"/>
        <end position="211"/>
    </location>
</feature>
<evidence type="ECO:0000259" key="6">
    <source>
        <dbReference type="Pfam" id="PF08170"/>
    </source>
</evidence>
<dbReference type="InterPro" id="IPR009723">
    <property type="entry name" value="Pop1_N"/>
</dbReference>
<dbReference type="OrthoDB" id="442863at2759"/>
<feature type="region of interest" description="Disordered" evidence="4">
    <location>
        <begin position="112"/>
        <end position="148"/>
    </location>
</feature>
<feature type="region of interest" description="Disordered" evidence="4">
    <location>
        <begin position="720"/>
        <end position="741"/>
    </location>
</feature>
<dbReference type="InterPro" id="IPR055079">
    <property type="entry name" value="POP1_C"/>
</dbReference>
<comment type="subcellular location">
    <subcellularLocation>
        <location evidence="1">Nucleus</location>
    </subcellularLocation>
</comment>
<dbReference type="EMBL" id="ML178822">
    <property type="protein sequence ID" value="TFL02398.1"/>
    <property type="molecule type" value="Genomic_DNA"/>
</dbReference>
<feature type="domain" description="POPLD" evidence="6">
    <location>
        <begin position="475"/>
        <end position="566"/>
    </location>
</feature>
<dbReference type="InterPro" id="IPR039182">
    <property type="entry name" value="Pop1"/>
</dbReference>
<feature type="region of interest" description="Disordered" evidence="4">
    <location>
        <begin position="1"/>
        <end position="46"/>
    </location>
</feature>
<feature type="compositionally biased region" description="Basic and acidic residues" evidence="4">
    <location>
        <begin position="112"/>
        <end position="123"/>
    </location>
</feature>
<keyword evidence="3" id="KW-0539">Nucleus</keyword>
<feature type="domain" description="Pop1 N-terminal" evidence="5">
    <location>
        <begin position="61"/>
        <end position="134"/>
    </location>
</feature>
<dbReference type="Pfam" id="PF08170">
    <property type="entry name" value="POPLD"/>
    <property type="match status" value="1"/>
</dbReference>
<feature type="domain" description="POP1 C-terminal" evidence="7">
    <location>
        <begin position="730"/>
        <end position="816"/>
    </location>
</feature>
<name>A0A5C3QM33_9AGAR</name>
<dbReference type="GO" id="GO:0000172">
    <property type="term" value="C:ribonuclease MRP complex"/>
    <property type="evidence" value="ECO:0007669"/>
    <property type="project" value="InterPro"/>
</dbReference>
<dbReference type="PANTHER" id="PTHR22731:SF3">
    <property type="entry name" value="RIBONUCLEASES P_MRP PROTEIN SUBUNIT POP1"/>
    <property type="match status" value="1"/>
</dbReference>